<proteinExistence type="predicted"/>
<protein>
    <submittedName>
        <fullName evidence="2">Uncharacterized protein</fullName>
    </submittedName>
</protein>
<feature type="region of interest" description="Disordered" evidence="1">
    <location>
        <begin position="1"/>
        <end position="21"/>
    </location>
</feature>
<gene>
    <name evidence="2" type="ORF">A0H81_04250</name>
</gene>
<dbReference type="Proteomes" id="UP000092993">
    <property type="component" value="Unassembled WGS sequence"/>
</dbReference>
<dbReference type="AlphaFoldDB" id="A0A1C7MHG4"/>
<evidence type="ECO:0000256" key="1">
    <source>
        <dbReference type="SAM" id="MobiDB-lite"/>
    </source>
</evidence>
<organism evidence="2 3">
    <name type="scientific">Grifola frondosa</name>
    <name type="common">Maitake</name>
    <name type="synonym">Polyporus frondosus</name>
    <dbReference type="NCBI Taxonomy" id="5627"/>
    <lineage>
        <taxon>Eukaryota</taxon>
        <taxon>Fungi</taxon>
        <taxon>Dikarya</taxon>
        <taxon>Basidiomycota</taxon>
        <taxon>Agaricomycotina</taxon>
        <taxon>Agaricomycetes</taxon>
        <taxon>Polyporales</taxon>
        <taxon>Grifolaceae</taxon>
        <taxon>Grifola</taxon>
    </lineage>
</organism>
<feature type="compositionally biased region" description="Acidic residues" evidence="1">
    <location>
        <begin position="89"/>
        <end position="101"/>
    </location>
</feature>
<sequence>MATLNEGTKRKKPPTFQHLPVERVKKLKRSWVDVQKIKSKWKAQKRKEGLVTPRRQLDQIQREEPLQEGGPKRDAETDQEMSVASDSSSESEEVDGDGEDHVEEHPVTSKSKSTPPARRNHKKAPRGEVVEDQNKSLPCENLAGKLTPVLPFTITDRIICIAMVLVERAPEQGEEDEGLRGTEGGSLICDYA</sequence>
<dbReference type="EMBL" id="LUGG01000004">
    <property type="protein sequence ID" value="OBZ75899.1"/>
    <property type="molecule type" value="Genomic_DNA"/>
</dbReference>
<feature type="region of interest" description="Disordered" evidence="1">
    <location>
        <begin position="35"/>
        <end position="133"/>
    </location>
</feature>
<reference evidence="2 3" key="1">
    <citation type="submission" date="2016-03" db="EMBL/GenBank/DDBJ databases">
        <title>Whole genome sequencing of Grifola frondosa 9006-11.</title>
        <authorList>
            <person name="Min B."/>
            <person name="Park H."/>
            <person name="Kim J.-G."/>
            <person name="Cho H."/>
            <person name="Oh Y.-L."/>
            <person name="Kong W.-S."/>
            <person name="Choi I.-G."/>
        </authorList>
    </citation>
    <scope>NUCLEOTIDE SEQUENCE [LARGE SCALE GENOMIC DNA]</scope>
    <source>
        <strain evidence="2 3">9006-11</strain>
    </source>
</reference>
<feature type="compositionally biased region" description="Basic and acidic residues" evidence="1">
    <location>
        <begin position="55"/>
        <end position="76"/>
    </location>
</feature>
<evidence type="ECO:0000313" key="3">
    <source>
        <dbReference type="Proteomes" id="UP000092993"/>
    </source>
</evidence>
<dbReference type="OrthoDB" id="3365439at2759"/>
<evidence type="ECO:0000313" key="2">
    <source>
        <dbReference type="EMBL" id="OBZ75899.1"/>
    </source>
</evidence>
<accession>A0A1C7MHG4</accession>
<comment type="caution">
    <text evidence="2">The sequence shown here is derived from an EMBL/GenBank/DDBJ whole genome shotgun (WGS) entry which is preliminary data.</text>
</comment>
<keyword evidence="3" id="KW-1185">Reference proteome</keyword>
<feature type="region of interest" description="Disordered" evidence="1">
    <location>
        <begin position="172"/>
        <end position="192"/>
    </location>
</feature>
<name>A0A1C7MHG4_GRIFR</name>